<dbReference type="Pfam" id="PF13877">
    <property type="entry name" value="RPAP3_C"/>
    <property type="match status" value="1"/>
</dbReference>
<keyword evidence="8" id="KW-0969">Cilium</keyword>
<proteinExistence type="inferred from homology"/>
<comment type="similarity">
    <text evidence="10">Belongs to the DNAAF19/PR46b family.</text>
</comment>
<evidence type="ECO:0000256" key="7">
    <source>
        <dbReference type="ARBA" id="ARBA00022846"/>
    </source>
</evidence>
<dbReference type="InterPro" id="IPR042422">
    <property type="entry name" value="CC103"/>
</dbReference>
<evidence type="ECO:0000313" key="14">
    <source>
        <dbReference type="Proteomes" id="UP001347796"/>
    </source>
</evidence>
<comment type="function">
    <text evidence="1">Dynein-attachment factor required for cilia motility.</text>
</comment>
<evidence type="ECO:0000256" key="3">
    <source>
        <dbReference type="ARBA" id="ARBA00004496"/>
    </source>
</evidence>
<dbReference type="PANTHER" id="PTHR28572">
    <property type="entry name" value="COILED-COIL DOMAIN-CONTAINING PROTEIN 103"/>
    <property type="match status" value="1"/>
</dbReference>
<dbReference type="GO" id="GO:0003351">
    <property type="term" value="P:epithelial cilium movement involved in extracellular fluid movement"/>
    <property type="evidence" value="ECO:0007669"/>
    <property type="project" value="TreeGrafter"/>
</dbReference>
<keyword evidence="14" id="KW-1185">Reference proteome</keyword>
<dbReference type="GO" id="GO:0007368">
    <property type="term" value="P:determination of left/right symmetry"/>
    <property type="evidence" value="ECO:0007669"/>
    <property type="project" value="TreeGrafter"/>
</dbReference>
<dbReference type="GO" id="GO:0036159">
    <property type="term" value="P:inner dynein arm assembly"/>
    <property type="evidence" value="ECO:0007669"/>
    <property type="project" value="TreeGrafter"/>
</dbReference>
<evidence type="ECO:0000256" key="4">
    <source>
        <dbReference type="ARBA" id="ARBA00011738"/>
    </source>
</evidence>
<dbReference type="AlphaFoldDB" id="A0AAN8GGC2"/>
<accession>A0AAN8GGC2</accession>
<evidence type="ECO:0000259" key="11">
    <source>
        <dbReference type="Pfam" id="PF13877"/>
    </source>
</evidence>
<evidence type="ECO:0000259" key="12">
    <source>
        <dbReference type="Pfam" id="PF15867"/>
    </source>
</evidence>
<evidence type="ECO:0000256" key="5">
    <source>
        <dbReference type="ARBA" id="ARBA00022490"/>
    </source>
</evidence>
<dbReference type="EMBL" id="JAZGQO010000021">
    <property type="protein sequence ID" value="KAK6165809.1"/>
    <property type="molecule type" value="Genomic_DNA"/>
</dbReference>
<dbReference type="Proteomes" id="UP001347796">
    <property type="component" value="Unassembled WGS sequence"/>
</dbReference>
<gene>
    <name evidence="13" type="ORF">SNE40_022651</name>
</gene>
<dbReference type="InterPro" id="IPR025986">
    <property type="entry name" value="RPAP3-like_C"/>
</dbReference>
<keyword evidence="7" id="KW-0282">Flagellum</keyword>
<evidence type="ECO:0000256" key="6">
    <source>
        <dbReference type="ARBA" id="ARBA00022794"/>
    </source>
</evidence>
<protein>
    <recommendedName>
        <fullName evidence="15">Coiled-coil domain-containing protein 103</fullName>
    </recommendedName>
</protein>
<dbReference type="PANTHER" id="PTHR28572:SF1">
    <property type="entry name" value="COILED-COIL DOMAIN-CONTAINING PROTEIN 103"/>
    <property type="match status" value="1"/>
</dbReference>
<dbReference type="GO" id="GO:0036157">
    <property type="term" value="C:outer dynein arm"/>
    <property type="evidence" value="ECO:0007669"/>
    <property type="project" value="InterPro"/>
</dbReference>
<keyword evidence="6" id="KW-0970">Cilium biogenesis/degradation</keyword>
<evidence type="ECO:0000256" key="2">
    <source>
        <dbReference type="ARBA" id="ARBA00004230"/>
    </source>
</evidence>
<sequence length="228" mass="26612">MSYDDENLDFNKIDKELDAAVEADQRYYRENDAKFRAVHQKVATYDEFRDIVLASHIKPLEKGDRISECKMTQPWNTVANKHTPVNYDKVSENQTQQDSNTIPQTSHEFLKHWKKSLKTLDEKCNYLIDIGEERLTKIFHAEISFGLLGDIIQALTMYKLDEMSCVVDILDKLTIINRFSLSVQFLSSKEKVVCKQLFEKLLKDSADDETIQDKLKCMKLLYEICDQI</sequence>
<evidence type="ECO:0000256" key="8">
    <source>
        <dbReference type="ARBA" id="ARBA00023069"/>
    </source>
</evidence>
<dbReference type="InterPro" id="IPR031733">
    <property type="entry name" value="Dynein_attach_N"/>
</dbReference>
<evidence type="ECO:0000256" key="10">
    <source>
        <dbReference type="ARBA" id="ARBA00049986"/>
    </source>
</evidence>
<evidence type="ECO:0000313" key="13">
    <source>
        <dbReference type="EMBL" id="KAK6165809.1"/>
    </source>
</evidence>
<dbReference type="GO" id="GO:0031514">
    <property type="term" value="C:motile cilium"/>
    <property type="evidence" value="ECO:0007669"/>
    <property type="project" value="UniProtKB-SubCell"/>
</dbReference>
<feature type="domain" description="Dynein attachment factor N-terminal" evidence="12">
    <location>
        <begin position="8"/>
        <end position="76"/>
    </location>
</feature>
<dbReference type="Pfam" id="PF15867">
    <property type="entry name" value="Dynein_attach_N"/>
    <property type="match status" value="1"/>
</dbReference>
<feature type="domain" description="RNA-polymerase II-associated protein 3-like C-terminal" evidence="11">
    <location>
        <begin position="103"/>
        <end position="191"/>
    </location>
</feature>
<keyword evidence="5" id="KW-0963">Cytoplasm</keyword>
<comment type="subcellular location">
    <subcellularLocation>
        <location evidence="2">Cell projection</location>
        <location evidence="2">Cilium</location>
        <location evidence="2">Flagellum</location>
    </subcellularLocation>
    <subcellularLocation>
        <location evidence="3">Cytoplasm</location>
    </subcellularLocation>
</comment>
<evidence type="ECO:0000256" key="1">
    <source>
        <dbReference type="ARBA" id="ARBA00004048"/>
    </source>
</evidence>
<evidence type="ECO:0008006" key="15">
    <source>
        <dbReference type="Google" id="ProtNLM"/>
    </source>
</evidence>
<name>A0AAN8GGC2_PATCE</name>
<keyword evidence="9" id="KW-0966">Cell projection</keyword>
<comment type="subunit">
    <text evidence="4">Homodimer.</text>
</comment>
<organism evidence="13 14">
    <name type="scientific">Patella caerulea</name>
    <name type="common">Rayed Mediterranean limpet</name>
    <dbReference type="NCBI Taxonomy" id="87958"/>
    <lineage>
        <taxon>Eukaryota</taxon>
        <taxon>Metazoa</taxon>
        <taxon>Spiralia</taxon>
        <taxon>Lophotrochozoa</taxon>
        <taxon>Mollusca</taxon>
        <taxon>Gastropoda</taxon>
        <taxon>Patellogastropoda</taxon>
        <taxon>Patelloidea</taxon>
        <taxon>Patellidae</taxon>
        <taxon>Patella</taxon>
    </lineage>
</organism>
<comment type="caution">
    <text evidence="13">The sequence shown here is derived from an EMBL/GenBank/DDBJ whole genome shotgun (WGS) entry which is preliminary data.</text>
</comment>
<dbReference type="GO" id="GO:0005576">
    <property type="term" value="C:extracellular region"/>
    <property type="evidence" value="ECO:0007669"/>
    <property type="project" value="GOC"/>
</dbReference>
<evidence type="ECO:0000256" key="9">
    <source>
        <dbReference type="ARBA" id="ARBA00023273"/>
    </source>
</evidence>
<reference evidence="13 14" key="1">
    <citation type="submission" date="2024-01" db="EMBL/GenBank/DDBJ databases">
        <title>The genome of the rayed Mediterranean limpet Patella caerulea (Linnaeus, 1758).</title>
        <authorList>
            <person name="Anh-Thu Weber A."/>
            <person name="Halstead-Nussloch G."/>
        </authorList>
    </citation>
    <scope>NUCLEOTIDE SEQUENCE [LARGE SCALE GENOMIC DNA]</scope>
    <source>
        <strain evidence="13">AATW-2023a</strain>
        <tissue evidence="13">Whole specimen</tissue>
    </source>
</reference>